<evidence type="ECO:0000313" key="3">
    <source>
        <dbReference type="Proteomes" id="UP000037530"/>
    </source>
</evidence>
<evidence type="ECO:0000313" key="2">
    <source>
        <dbReference type="EMBL" id="KOO06879.1"/>
    </source>
</evidence>
<dbReference type="Proteomes" id="UP000037530">
    <property type="component" value="Unassembled WGS sequence"/>
</dbReference>
<accession>A0A0M0HXS9</accession>
<dbReference type="AlphaFoldDB" id="A0A0M0HXS9"/>
<dbReference type="RefSeq" id="WP_053409796.1">
    <property type="nucleotide sequence ID" value="NZ_LHPI01000013.1"/>
</dbReference>
<name>A0A0M0HXS9_9VIBR</name>
<keyword evidence="3" id="KW-1185">Reference proteome</keyword>
<dbReference type="STRING" id="171383.AKJ31_14325"/>
<keyword evidence="1" id="KW-0812">Transmembrane</keyword>
<dbReference type="EMBL" id="LHPI01000013">
    <property type="protein sequence ID" value="KOO06879.1"/>
    <property type="molecule type" value="Genomic_DNA"/>
</dbReference>
<sequence length="208" mass="23270">MKYSRKNLLRTVILNAAIDPKNIAALALSIFFGVNAVVSQGKIALIVCAVASLSTYIALVAFTTQRKAKQYGALYFSALHRYQMDVVESQLDNLEDSPLAKDSRSLLKMYWDMRLSGNLSDSRKDTLADASERYFQIMTTSLNAINRLPDDSQAIKIEKKKLAELSESYRSALISECVRQTSAGNTSQFNELISELESIKFSNEYVTQ</sequence>
<dbReference type="PATRIC" id="fig|171383.3.peg.2927"/>
<organism evidence="2 3">
    <name type="scientific">Vibrio hepatarius</name>
    <dbReference type="NCBI Taxonomy" id="171383"/>
    <lineage>
        <taxon>Bacteria</taxon>
        <taxon>Pseudomonadati</taxon>
        <taxon>Pseudomonadota</taxon>
        <taxon>Gammaproteobacteria</taxon>
        <taxon>Vibrionales</taxon>
        <taxon>Vibrionaceae</taxon>
        <taxon>Vibrio</taxon>
        <taxon>Vibrio oreintalis group</taxon>
    </lineage>
</organism>
<dbReference type="OrthoDB" id="9974368at2"/>
<gene>
    <name evidence="2" type="ORF">AKJ31_14325</name>
</gene>
<feature type="transmembrane region" description="Helical" evidence="1">
    <location>
        <begin position="12"/>
        <end position="37"/>
    </location>
</feature>
<evidence type="ECO:0000256" key="1">
    <source>
        <dbReference type="SAM" id="Phobius"/>
    </source>
</evidence>
<feature type="transmembrane region" description="Helical" evidence="1">
    <location>
        <begin position="43"/>
        <end position="62"/>
    </location>
</feature>
<protein>
    <submittedName>
        <fullName evidence="2">Uncharacterized protein</fullName>
    </submittedName>
</protein>
<comment type="caution">
    <text evidence="2">The sequence shown here is derived from an EMBL/GenBank/DDBJ whole genome shotgun (WGS) entry which is preliminary data.</text>
</comment>
<keyword evidence="1" id="KW-0472">Membrane</keyword>
<keyword evidence="1" id="KW-1133">Transmembrane helix</keyword>
<reference evidence="3" key="1">
    <citation type="submission" date="2015-08" db="EMBL/GenBank/DDBJ databases">
        <title>Vibrio galatheae sp. nov., a novel member of the Vibrionaceae family isolated from the Solomon Islands.</title>
        <authorList>
            <person name="Giubergia S."/>
            <person name="Machado H."/>
            <person name="Mateiu R.V."/>
            <person name="Gram L."/>
        </authorList>
    </citation>
    <scope>NUCLEOTIDE SEQUENCE [LARGE SCALE GENOMIC DNA]</scope>
    <source>
        <strain evidence="3">DSM 19134</strain>
    </source>
</reference>
<proteinExistence type="predicted"/>